<accession>A0A2C9WGN2</accession>
<proteinExistence type="predicted"/>
<keyword evidence="1" id="KW-0472">Membrane</keyword>
<feature type="transmembrane region" description="Helical" evidence="1">
    <location>
        <begin position="17"/>
        <end position="34"/>
    </location>
</feature>
<gene>
    <name evidence="2" type="ORF">MANES_02G186600</name>
</gene>
<keyword evidence="1" id="KW-0812">Transmembrane</keyword>
<evidence type="ECO:0000256" key="1">
    <source>
        <dbReference type="SAM" id="Phobius"/>
    </source>
</evidence>
<organism evidence="2">
    <name type="scientific">Manihot esculenta</name>
    <name type="common">Cassava</name>
    <name type="synonym">Jatropha manihot</name>
    <dbReference type="NCBI Taxonomy" id="3983"/>
    <lineage>
        <taxon>Eukaryota</taxon>
        <taxon>Viridiplantae</taxon>
        <taxon>Streptophyta</taxon>
        <taxon>Embryophyta</taxon>
        <taxon>Tracheophyta</taxon>
        <taxon>Spermatophyta</taxon>
        <taxon>Magnoliopsida</taxon>
        <taxon>eudicotyledons</taxon>
        <taxon>Gunneridae</taxon>
        <taxon>Pentapetalae</taxon>
        <taxon>rosids</taxon>
        <taxon>fabids</taxon>
        <taxon>Malpighiales</taxon>
        <taxon>Euphorbiaceae</taxon>
        <taxon>Crotonoideae</taxon>
        <taxon>Manihoteae</taxon>
        <taxon>Manihot</taxon>
    </lineage>
</organism>
<reference evidence="2" key="1">
    <citation type="submission" date="2016-02" db="EMBL/GenBank/DDBJ databases">
        <title>WGS assembly of Manihot esculenta.</title>
        <authorList>
            <person name="Bredeson J.V."/>
            <person name="Prochnik S.E."/>
            <person name="Lyons J.B."/>
            <person name="Schmutz J."/>
            <person name="Grimwood J."/>
            <person name="Vrebalov J."/>
            <person name="Bart R.S."/>
            <person name="Amuge T."/>
            <person name="Ferguson M.E."/>
            <person name="Green R."/>
            <person name="Putnam N."/>
            <person name="Stites J."/>
            <person name="Rounsley S."/>
            <person name="Rokhsar D.S."/>
        </authorList>
    </citation>
    <scope>NUCLEOTIDE SEQUENCE [LARGE SCALE GENOMIC DNA]</scope>
    <source>
        <tissue evidence="2">Leaf</tissue>
    </source>
</reference>
<keyword evidence="1" id="KW-1133">Transmembrane helix</keyword>
<dbReference type="AlphaFoldDB" id="A0A2C9WGN2"/>
<name>A0A2C9WGN2_MANES</name>
<dbReference type="EMBL" id="CM004388">
    <property type="protein sequence ID" value="OAY58545.1"/>
    <property type="molecule type" value="Genomic_DNA"/>
</dbReference>
<evidence type="ECO:0000313" key="2">
    <source>
        <dbReference type="EMBL" id="OAY58545.1"/>
    </source>
</evidence>
<sequence>MGCVHIKKSGVSEFIRVCYYIMTKMIFLLMIPFSEFS</sequence>
<protein>
    <submittedName>
        <fullName evidence="2">Uncharacterized protein</fullName>
    </submittedName>
</protein>